<evidence type="ECO:0000259" key="5">
    <source>
        <dbReference type="Pfam" id="PF13193"/>
    </source>
</evidence>
<gene>
    <name evidence="6" type="primary">fadD</name>
    <name evidence="6" type="ORF">PSU4_11120</name>
</gene>
<dbReference type="Gene3D" id="3.30.300.30">
    <property type="match status" value="1"/>
</dbReference>
<dbReference type="Pfam" id="PF00501">
    <property type="entry name" value="AMP-binding"/>
    <property type="match status" value="1"/>
</dbReference>
<name>A0A511DGM8_9PSEU</name>
<evidence type="ECO:0000256" key="1">
    <source>
        <dbReference type="ARBA" id="ARBA00006432"/>
    </source>
</evidence>
<evidence type="ECO:0000313" key="7">
    <source>
        <dbReference type="Proteomes" id="UP000321685"/>
    </source>
</evidence>
<dbReference type="InterPro" id="IPR045851">
    <property type="entry name" value="AMP-bd_C_sf"/>
</dbReference>
<dbReference type="Gene3D" id="3.40.50.12780">
    <property type="entry name" value="N-terminal domain of ligase-like"/>
    <property type="match status" value="1"/>
</dbReference>
<dbReference type="SUPFAM" id="SSF56801">
    <property type="entry name" value="Acetyl-CoA synthetase-like"/>
    <property type="match status" value="1"/>
</dbReference>
<dbReference type="Proteomes" id="UP000321685">
    <property type="component" value="Unassembled WGS sequence"/>
</dbReference>
<dbReference type="InterPro" id="IPR000873">
    <property type="entry name" value="AMP-dep_synth/lig_dom"/>
</dbReference>
<evidence type="ECO:0000256" key="2">
    <source>
        <dbReference type="ARBA" id="ARBA00022598"/>
    </source>
</evidence>
<dbReference type="AlphaFoldDB" id="A0A511DGM8"/>
<feature type="domain" description="AMP-binding enzyme C-terminal" evidence="5">
    <location>
        <begin position="461"/>
        <end position="536"/>
    </location>
</feature>
<dbReference type="GO" id="GO:0031956">
    <property type="term" value="F:medium-chain fatty acid-CoA ligase activity"/>
    <property type="evidence" value="ECO:0007669"/>
    <property type="project" value="TreeGrafter"/>
</dbReference>
<feature type="compositionally biased region" description="Basic and acidic residues" evidence="3">
    <location>
        <begin position="155"/>
        <end position="164"/>
    </location>
</feature>
<protein>
    <submittedName>
        <fullName evidence="6">Long-chain acyl-CoA synthetase</fullName>
    </submittedName>
</protein>
<dbReference type="InterPro" id="IPR025110">
    <property type="entry name" value="AMP-bd_C"/>
</dbReference>
<evidence type="ECO:0000313" key="6">
    <source>
        <dbReference type="EMBL" id="GEL22158.1"/>
    </source>
</evidence>
<evidence type="ECO:0000256" key="3">
    <source>
        <dbReference type="SAM" id="MobiDB-lite"/>
    </source>
</evidence>
<organism evidence="6 7">
    <name type="scientific">Pseudonocardia sulfidoxydans NBRC 16205</name>
    <dbReference type="NCBI Taxonomy" id="1223511"/>
    <lineage>
        <taxon>Bacteria</taxon>
        <taxon>Bacillati</taxon>
        <taxon>Actinomycetota</taxon>
        <taxon>Actinomycetes</taxon>
        <taxon>Pseudonocardiales</taxon>
        <taxon>Pseudonocardiaceae</taxon>
        <taxon>Pseudonocardia</taxon>
    </lineage>
</organism>
<dbReference type="RefSeq" id="WP_147103031.1">
    <property type="nucleotide sequence ID" value="NZ_BJVJ01000006.1"/>
</dbReference>
<dbReference type="GO" id="GO:0006631">
    <property type="term" value="P:fatty acid metabolic process"/>
    <property type="evidence" value="ECO:0007669"/>
    <property type="project" value="TreeGrafter"/>
</dbReference>
<accession>A0A511DGM8</accession>
<dbReference type="PROSITE" id="PS00455">
    <property type="entry name" value="AMP_BINDING"/>
    <property type="match status" value="1"/>
</dbReference>
<dbReference type="PANTHER" id="PTHR43201:SF5">
    <property type="entry name" value="MEDIUM-CHAIN ACYL-COA LIGASE ACSF2, MITOCHONDRIAL"/>
    <property type="match status" value="1"/>
</dbReference>
<dbReference type="PANTHER" id="PTHR43201">
    <property type="entry name" value="ACYL-COA SYNTHETASE"/>
    <property type="match status" value="1"/>
</dbReference>
<evidence type="ECO:0000259" key="4">
    <source>
        <dbReference type="Pfam" id="PF00501"/>
    </source>
</evidence>
<dbReference type="EMBL" id="BJVJ01000006">
    <property type="protein sequence ID" value="GEL22158.1"/>
    <property type="molecule type" value="Genomic_DNA"/>
</dbReference>
<comment type="caution">
    <text evidence="6">The sequence shown here is derived from an EMBL/GenBank/DDBJ whole genome shotgun (WGS) entry which is preliminary data.</text>
</comment>
<comment type="similarity">
    <text evidence="1">Belongs to the ATP-dependent AMP-binding enzyme family.</text>
</comment>
<keyword evidence="7" id="KW-1185">Reference proteome</keyword>
<sequence length="542" mass="55951">MQSQQDEASAAGGADTPTHLADLVRRAARRTPDAAAIVDVSAGTSLTWAEFDAAVDDETERLRAAGVGAGDRVVIALDNGAPLCVSLFGTLRADAVAVPVAPRSVPRELDAVLINCSPSVVVADSDGRIAESINGRSSIASVAPPDVSSTGGARSGHERSVSGRGVERVADGVGAGPGGPSGGEAIALVVYTSGTTGTPRGVMLSHRALIANRVQQGAVRPAPVTAVDRVLLSLPLFHVFGLAAGLLQVCHAGATAVLTRRFEPEQSVELLTRERVSVVGGVPSMYRALLDLPPEQLRAAFAGVRLCTSGGAPLPREWLAAFRDTTGLDLYEGYGLSECGPVLTSTLVGGRAKPGSVGAPLPGVELRLVDAEGAPVAGNAAADTAEQGMEDGSDDEDTGLVATRGPHLFSGYWPDGHGGPDAGGWFRTADVGYLDADGDLHLVDRSSDLVIVNGFNVYPREVEQVLAELDAVAEAAVVGIPDDRTGEAVRAVVVRVPGAELTEDDVVAHCRERLARFKVPAVVEFVDALPRTPTGKVARRKL</sequence>
<dbReference type="OrthoDB" id="9803968at2"/>
<feature type="domain" description="AMP-dependent synthetase/ligase" evidence="4">
    <location>
        <begin position="25"/>
        <end position="413"/>
    </location>
</feature>
<keyword evidence="2" id="KW-0436">Ligase</keyword>
<dbReference type="InterPro" id="IPR020845">
    <property type="entry name" value="AMP-binding_CS"/>
</dbReference>
<proteinExistence type="inferred from homology"/>
<feature type="region of interest" description="Disordered" evidence="3">
    <location>
        <begin position="140"/>
        <end position="164"/>
    </location>
</feature>
<dbReference type="Pfam" id="PF13193">
    <property type="entry name" value="AMP-binding_C"/>
    <property type="match status" value="1"/>
</dbReference>
<reference evidence="6 7" key="1">
    <citation type="submission" date="2019-07" db="EMBL/GenBank/DDBJ databases">
        <title>Whole genome shotgun sequence of Pseudonocardia sulfidoxydans NBRC 16205.</title>
        <authorList>
            <person name="Hosoyama A."/>
            <person name="Uohara A."/>
            <person name="Ohji S."/>
            <person name="Ichikawa N."/>
        </authorList>
    </citation>
    <scope>NUCLEOTIDE SEQUENCE [LARGE SCALE GENOMIC DNA]</scope>
    <source>
        <strain evidence="6 7">NBRC 16205</strain>
    </source>
</reference>
<dbReference type="InterPro" id="IPR042099">
    <property type="entry name" value="ANL_N_sf"/>
</dbReference>